<dbReference type="SUPFAM" id="SSF48403">
    <property type="entry name" value="Ankyrin repeat"/>
    <property type="match status" value="1"/>
</dbReference>
<feature type="compositionally biased region" description="Basic and acidic residues" evidence="4">
    <location>
        <begin position="346"/>
        <end position="362"/>
    </location>
</feature>
<dbReference type="Pfam" id="PF13606">
    <property type="entry name" value="Ank_3"/>
    <property type="match status" value="1"/>
</dbReference>
<sequence length="1229" mass="141496">SVWILFFLFACHHYYRRIATLSPRSARVAFAYKTPVQFALASTVVSRVNGTLDSRAHEFDVSFALRLRRERNTYLYILYLNYIADCDVCVYVRESNSSLKRNSACILCMYVRSPACFLLFFKRERTRHSSLTFDVRMCACVCSRTELSIRISRTSLMRRKMRPGHASIAQIGAHHHRAERAATAAHPVSVILARIISYIYCILLYGYEVPRQCVEDEIKSINGMINNTRIHNAHPRSAPRWDRIGVARRRTMFIFPENNKSYCATSVELHTDVQKTNRLQHTREAVHNCIYQGDSYALVTKEDSQARVYARERAAAAALLCNFVRDAMMANAYLYIEGTSVQQQAKDETPSVFDKKRERKTNEQQQQQQQQQRRIRAPYVHYSTMMNHVQRDGARKKEPRGLVLNVYLYFSFPISTSGTSEKKKKRNVNLILARLDDTEAGCPILTRSEGEHFSLYVRPHAARAFPSRGRLVSRSHLVSATRALAHAGLLIPLYTGRIIYTVQRVSVFLKSSLIRLRDSCSWIFGIHVLIVRARALGERIGFMYTYVLSLNHTLTRSAPFPRDSPNPRKKYHEYAMCAQDETLAVLAFEFSSSGSSSFVHFDKHSSGGASRVYIPYIIRYIFSLENISPELPCGQLSVCVIHCRKRPTHVLYLTTGAGPSAMLSRTRCASRYIIYTNFNEDRAFLDCSKLHLGRSCVRECIILLYVLGVTRGLTDLIDRWPPIYDIVRHTYRSRALDTPERNYEDKAFHPSFLAMMCYKDEPDVGKDGKPSSRRTTAVHRAARLKLGDWDDVVSELFKIYDRFDVNYTDESGLTHFHVACEANCENVVEKFLELGQDPNCLWQKTGDSPLHLALCNTCPEVVKLLLKHGADPNLANNEGSTPVHVFKMNWDGSMAKMLFELSNDKYHPIQIDARDKEGRTPLQLAVANILPDMICFLLDHGANLSDFIFPKESDFVDEFKMYGTGCDWRHFLKDLTSDMFDTVQCLQKIGYEFDQSDVLTIMKIFAKYELFKKSEDVDECLCSNEKFVKWAKNVILSSSLSFYDLLQLRPEKAEKLLTLQDYLEVRSSGRYQMLDPKLWQACTTHLMYGARAARESDLRGSIVANLPITAALFINIDKRLRMRSKIVPIWMSYEYERNTLMNINRTANLEALLNRTRRVVTNTSDLASCSVYYVHIPRRSIDYLALRKSNRLFRKPRDRDEKFEFDSKYIPPYLMRAIEVSASRARVND</sequence>
<name>A0A6H5J643_9HYME</name>
<keyword evidence="2 3" id="KW-0040">ANK repeat</keyword>
<proteinExistence type="predicted"/>
<keyword evidence="1" id="KW-0677">Repeat</keyword>
<dbReference type="InterPro" id="IPR036770">
    <property type="entry name" value="Ankyrin_rpt-contain_sf"/>
</dbReference>
<evidence type="ECO:0000313" key="5">
    <source>
        <dbReference type="EMBL" id="CAB0044943.1"/>
    </source>
</evidence>
<dbReference type="Gene3D" id="1.25.40.20">
    <property type="entry name" value="Ankyrin repeat-containing domain"/>
    <property type="match status" value="1"/>
</dbReference>
<dbReference type="PROSITE" id="PS50297">
    <property type="entry name" value="ANK_REP_REGION"/>
    <property type="match status" value="2"/>
</dbReference>
<dbReference type="AlphaFoldDB" id="A0A6H5J643"/>
<dbReference type="PROSITE" id="PS50088">
    <property type="entry name" value="ANK_REPEAT"/>
    <property type="match status" value="2"/>
</dbReference>
<dbReference type="PANTHER" id="PTHR24171">
    <property type="entry name" value="ANKYRIN REPEAT DOMAIN-CONTAINING PROTEIN 39-RELATED"/>
    <property type="match status" value="1"/>
</dbReference>
<evidence type="ECO:0000256" key="1">
    <source>
        <dbReference type="ARBA" id="ARBA00022737"/>
    </source>
</evidence>
<evidence type="ECO:0000313" key="6">
    <source>
        <dbReference type="Proteomes" id="UP000479190"/>
    </source>
</evidence>
<evidence type="ECO:0000256" key="2">
    <source>
        <dbReference type="ARBA" id="ARBA00023043"/>
    </source>
</evidence>
<dbReference type="EMBL" id="CADCXV010001505">
    <property type="protein sequence ID" value="CAB0044943.1"/>
    <property type="molecule type" value="Genomic_DNA"/>
</dbReference>
<reference evidence="5 6" key="1">
    <citation type="submission" date="2020-02" db="EMBL/GenBank/DDBJ databases">
        <authorList>
            <person name="Ferguson B K."/>
        </authorList>
    </citation>
    <scope>NUCLEOTIDE SEQUENCE [LARGE SCALE GENOMIC DNA]</scope>
</reference>
<organism evidence="5 6">
    <name type="scientific">Trichogramma brassicae</name>
    <dbReference type="NCBI Taxonomy" id="86971"/>
    <lineage>
        <taxon>Eukaryota</taxon>
        <taxon>Metazoa</taxon>
        <taxon>Ecdysozoa</taxon>
        <taxon>Arthropoda</taxon>
        <taxon>Hexapoda</taxon>
        <taxon>Insecta</taxon>
        <taxon>Pterygota</taxon>
        <taxon>Neoptera</taxon>
        <taxon>Endopterygota</taxon>
        <taxon>Hymenoptera</taxon>
        <taxon>Apocrita</taxon>
        <taxon>Proctotrupomorpha</taxon>
        <taxon>Chalcidoidea</taxon>
        <taxon>Trichogrammatidae</taxon>
        <taxon>Trichogramma</taxon>
    </lineage>
</organism>
<evidence type="ECO:0000256" key="4">
    <source>
        <dbReference type="SAM" id="MobiDB-lite"/>
    </source>
</evidence>
<feature type="non-terminal residue" evidence="5">
    <location>
        <position position="1"/>
    </location>
</feature>
<dbReference type="SMART" id="SM00248">
    <property type="entry name" value="ANK"/>
    <property type="match status" value="3"/>
</dbReference>
<dbReference type="Proteomes" id="UP000479190">
    <property type="component" value="Unassembled WGS sequence"/>
</dbReference>
<keyword evidence="6" id="KW-1185">Reference proteome</keyword>
<protein>
    <submittedName>
        <fullName evidence="5">Uncharacterized protein</fullName>
    </submittedName>
</protein>
<dbReference type="InterPro" id="IPR002110">
    <property type="entry name" value="Ankyrin_rpt"/>
</dbReference>
<evidence type="ECO:0000256" key="3">
    <source>
        <dbReference type="PROSITE-ProRule" id="PRU00023"/>
    </source>
</evidence>
<gene>
    <name evidence="5" type="ORF">TBRA_LOCUS16510</name>
</gene>
<feature type="repeat" description="ANK" evidence="3">
    <location>
        <begin position="917"/>
        <end position="945"/>
    </location>
</feature>
<accession>A0A6H5J643</accession>
<feature type="region of interest" description="Disordered" evidence="4">
    <location>
        <begin position="346"/>
        <end position="375"/>
    </location>
</feature>
<feature type="repeat" description="ANK" evidence="3">
    <location>
        <begin position="845"/>
        <end position="877"/>
    </location>
</feature>
<dbReference type="Pfam" id="PF12796">
    <property type="entry name" value="Ank_2"/>
    <property type="match status" value="1"/>
</dbReference>
<dbReference type="OrthoDB" id="496981at2759"/>